<keyword evidence="11" id="KW-0670">Pyruvate</keyword>
<dbReference type="PANTHER" id="PTHR21152">
    <property type="entry name" value="AMINOTRANSFERASE CLASS V"/>
    <property type="match status" value="1"/>
</dbReference>
<evidence type="ECO:0000256" key="8">
    <source>
        <dbReference type="RuleBase" id="RU004075"/>
    </source>
</evidence>
<dbReference type="InterPro" id="IPR020578">
    <property type="entry name" value="Aminotrans_V_PyrdxlP_BS"/>
</dbReference>
<dbReference type="Pfam" id="PF00266">
    <property type="entry name" value="Aminotran_5"/>
    <property type="match status" value="1"/>
</dbReference>
<evidence type="ECO:0000256" key="3">
    <source>
        <dbReference type="ARBA" id="ARBA00022576"/>
    </source>
</evidence>
<evidence type="ECO:0000256" key="2">
    <source>
        <dbReference type="ARBA" id="ARBA00009236"/>
    </source>
</evidence>
<dbReference type="GO" id="GO:0008453">
    <property type="term" value="F:alanine-glyoxylate transaminase activity"/>
    <property type="evidence" value="ECO:0007669"/>
    <property type="project" value="TreeGrafter"/>
</dbReference>
<evidence type="ECO:0000256" key="9">
    <source>
        <dbReference type="RuleBase" id="RU004504"/>
    </source>
</evidence>
<keyword evidence="12" id="KW-1185">Reference proteome</keyword>
<dbReference type="EMBL" id="JALY01000227">
    <property type="protein sequence ID" value="POZ90796.1"/>
    <property type="molecule type" value="Genomic_DNA"/>
</dbReference>
<evidence type="ECO:0000256" key="1">
    <source>
        <dbReference type="ARBA" id="ARBA00001933"/>
    </source>
</evidence>
<reference evidence="11 12" key="1">
    <citation type="submission" date="2014-01" db="EMBL/GenBank/DDBJ databases">
        <title>Comparative genomics of Petrotoga.</title>
        <authorList>
            <person name="Chow K."/>
            <person name="Charchuk R."/>
            <person name="Nesbo C.L."/>
        </authorList>
    </citation>
    <scope>NUCLEOTIDE SEQUENCE [LARGE SCALE GENOMIC DNA]</scope>
    <source>
        <strain evidence="11 12">DSM 16923</strain>
    </source>
</reference>
<evidence type="ECO:0000256" key="5">
    <source>
        <dbReference type="ARBA" id="ARBA00022898"/>
    </source>
</evidence>
<keyword evidence="3 11" id="KW-0032">Aminotransferase</keyword>
<evidence type="ECO:0000313" key="11">
    <source>
        <dbReference type="EMBL" id="POZ90796.1"/>
    </source>
</evidence>
<evidence type="ECO:0000313" key="12">
    <source>
        <dbReference type="Proteomes" id="UP000236950"/>
    </source>
</evidence>
<dbReference type="GO" id="GO:0019265">
    <property type="term" value="P:glycine biosynthetic process, by transamination of glyoxylate"/>
    <property type="evidence" value="ECO:0007669"/>
    <property type="project" value="TreeGrafter"/>
</dbReference>
<evidence type="ECO:0000256" key="7">
    <source>
        <dbReference type="PIRSR" id="PIRSR000524-50"/>
    </source>
</evidence>
<dbReference type="InterPro" id="IPR000192">
    <property type="entry name" value="Aminotrans_V_dom"/>
</dbReference>
<gene>
    <name evidence="11" type="ORF">AA81_10985</name>
</gene>
<comment type="caution">
    <text evidence="11">The sequence shown here is derived from an EMBL/GenBank/DDBJ whole genome shotgun (WGS) entry which is preliminary data.</text>
</comment>
<dbReference type="GO" id="GO:0004760">
    <property type="term" value="F:L-serine-pyruvate transaminase activity"/>
    <property type="evidence" value="ECO:0007669"/>
    <property type="project" value="TreeGrafter"/>
</dbReference>
<dbReference type="Gene3D" id="3.40.640.10">
    <property type="entry name" value="Type I PLP-dependent aspartate aminotransferase-like (Major domain)"/>
    <property type="match status" value="1"/>
</dbReference>
<feature type="binding site" evidence="6">
    <location>
        <position position="339"/>
    </location>
    <ligand>
        <name>substrate</name>
    </ligand>
</feature>
<dbReference type="PIRSF" id="PIRSF000524">
    <property type="entry name" value="SPT"/>
    <property type="match status" value="1"/>
</dbReference>
<dbReference type="InterPro" id="IPR024169">
    <property type="entry name" value="SP_NH2Trfase/AEP_transaminase"/>
</dbReference>
<dbReference type="InterPro" id="IPR015424">
    <property type="entry name" value="PyrdxlP-dep_Trfase"/>
</dbReference>
<dbReference type="Gene3D" id="3.90.1150.10">
    <property type="entry name" value="Aspartate Aminotransferase, domain 1"/>
    <property type="match status" value="1"/>
</dbReference>
<keyword evidence="4 11" id="KW-0808">Transferase</keyword>
<evidence type="ECO:0000256" key="4">
    <source>
        <dbReference type="ARBA" id="ARBA00022679"/>
    </source>
</evidence>
<keyword evidence="5 7" id="KW-0663">Pyridoxal phosphate</keyword>
<comment type="similarity">
    <text evidence="2 8">Belongs to the class-V pyridoxal-phosphate-dependent aminotransferase family.</text>
</comment>
<proteinExistence type="inferred from homology"/>
<dbReference type="Proteomes" id="UP000236950">
    <property type="component" value="Unassembled WGS sequence"/>
</dbReference>
<feature type="modified residue" description="N6-(pyridoxal phosphate)lysine" evidence="7">
    <location>
        <position position="196"/>
    </location>
</feature>
<feature type="domain" description="Aminotransferase class V" evidence="10">
    <location>
        <begin position="35"/>
        <end position="309"/>
    </location>
</feature>
<organism evidence="11 12">
    <name type="scientific">Petrotoga halophila DSM 16923</name>
    <dbReference type="NCBI Taxonomy" id="1122953"/>
    <lineage>
        <taxon>Bacteria</taxon>
        <taxon>Thermotogati</taxon>
        <taxon>Thermotogota</taxon>
        <taxon>Thermotogae</taxon>
        <taxon>Petrotogales</taxon>
        <taxon>Petrotogaceae</taxon>
        <taxon>Petrotoga</taxon>
    </lineage>
</organism>
<dbReference type="PANTHER" id="PTHR21152:SF24">
    <property type="entry name" value="ALANINE--GLYOXYLATE AMINOTRANSFERASE 1"/>
    <property type="match status" value="1"/>
</dbReference>
<dbReference type="SUPFAM" id="SSF53383">
    <property type="entry name" value="PLP-dependent transferases"/>
    <property type="match status" value="1"/>
</dbReference>
<dbReference type="InterPro" id="IPR015421">
    <property type="entry name" value="PyrdxlP-dep_Trfase_major"/>
</dbReference>
<name>A0A2S5ECC6_9BACT</name>
<dbReference type="PROSITE" id="PS00595">
    <property type="entry name" value="AA_TRANSFER_CLASS_5"/>
    <property type="match status" value="1"/>
</dbReference>
<sequence>MYLKFPSVPMIMTPGPTYVSEEVRDALSQKITNPDLDLNFYEYYKKTCEKVQQLLNTENEVLILSGEGILGLEAACASLVEPGDKVLCIENGIFGKGFGDFLKMYGGEVEYFTSGYRKAIDVKALEDFLEKNHDFKLATFVHCETPSGITNPIKQINSSLKKYGILSIVDAVSSIGGEEIETDKWDIDILLGGSQKCLSAPPGITFLSISQKAWKIILDRKTPITGFYVNLANWKSWYEDKWFPYTPPISDIFGFSVAVERLLKDNDRLERHKKIANAVRKSLISGGLELYPKDGFSNTVTTVVLPKGTSFKVIYNKMLSEHNIMIGGAFDFLKNQVFRIGHMGENCYEDKLYLTLKGLDNVLRDLGFELKVKLHKYFIENLDS</sequence>
<evidence type="ECO:0000256" key="6">
    <source>
        <dbReference type="PIRSR" id="PIRSR000524-1"/>
    </source>
</evidence>
<comment type="cofactor">
    <cofactor evidence="1 7 9">
        <name>pyridoxal 5'-phosphate</name>
        <dbReference type="ChEBI" id="CHEBI:597326"/>
    </cofactor>
</comment>
<dbReference type="InterPro" id="IPR015422">
    <property type="entry name" value="PyrdxlP-dep_Trfase_small"/>
</dbReference>
<evidence type="ECO:0000259" key="10">
    <source>
        <dbReference type="Pfam" id="PF00266"/>
    </source>
</evidence>
<protein>
    <submittedName>
        <fullName evidence="11">Serine-pyruvate aminotransferase/archaeal aspartate aminotransferase</fullName>
    </submittedName>
</protein>
<accession>A0A2S5ECC6</accession>
<dbReference type="AlphaFoldDB" id="A0A2S5ECC6"/>